<dbReference type="AlphaFoldDB" id="A0AAE1Q8T7"/>
<evidence type="ECO:0000256" key="2">
    <source>
        <dbReference type="ARBA" id="ARBA00035707"/>
    </source>
</evidence>
<organism evidence="4 5">
    <name type="scientific">Petrolisthes manimaculis</name>
    <dbReference type="NCBI Taxonomy" id="1843537"/>
    <lineage>
        <taxon>Eukaryota</taxon>
        <taxon>Metazoa</taxon>
        <taxon>Ecdysozoa</taxon>
        <taxon>Arthropoda</taxon>
        <taxon>Crustacea</taxon>
        <taxon>Multicrustacea</taxon>
        <taxon>Malacostraca</taxon>
        <taxon>Eumalacostraca</taxon>
        <taxon>Eucarida</taxon>
        <taxon>Decapoda</taxon>
        <taxon>Pleocyemata</taxon>
        <taxon>Anomura</taxon>
        <taxon>Galatheoidea</taxon>
        <taxon>Porcellanidae</taxon>
        <taxon>Petrolisthes</taxon>
    </lineage>
</organism>
<gene>
    <name evidence="4" type="ORF">Pmani_007515</name>
</gene>
<name>A0AAE1Q8T7_9EUCA</name>
<dbReference type="Gene3D" id="3.30.70.1730">
    <property type="match status" value="1"/>
</dbReference>
<dbReference type="EMBL" id="JAWZYT010000562">
    <property type="protein sequence ID" value="KAK4321718.1"/>
    <property type="molecule type" value="Genomic_DNA"/>
</dbReference>
<evidence type="ECO:0000313" key="5">
    <source>
        <dbReference type="Proteomes" id="UP001292094"/>
    </source>
</evidence>
<dbReference type="PANTHER" id="PTHR11560">
    <property type="entry name" value="39S RIBOSOMAL PROTEIN L10, MITOCHONDRIAL"/>
    <property type="match status" value="1"/>
</dbReference>
<accession>A0AAE1Q8T7</accession>
<sequence length="247" mass="27615">MSLSLSGQLLRGVKTPLVQTVRHRTPNLRKPAIPHWSRAVVLKLTIPKYREPNEGIHPIDLCDKKLKAVQKQIKVENPFETIVAKEIYEKICGAKLVAIFHGLPMTQTRLFAARVQLYKMGLTYVHHNTNMMRIAVSGTRHEAMLKLYQKDTLTFVGDIPDVAKLLKLEKKISGMVLLGAVVDNRLMNLADLKQYAALPSLGVMQAQLVHTLGSAAQCISQNLVAHQMELTSSLTRHIEDKANEKGD</sequence>
<proteinExistence type="inferred from homology"/>
<keyword evidence="5" id="KW-1185">Reference proteome</keyword>
<evidence type="ECO:0000256" key="1">
    <source>
        <dbReference type="ARBA" id="ARBA00008889"/>
    </source>
</evidence>
<dbReference type="SUPFAM" id="SSF160369">
    <property type="entry name" value="Ribosomal protein L10-like"/>
    <property type="match status" value="1"/>
</dbReference>
<dbReference type="InterPro" id="IPR047865">
    <property type="entry name" value="Ribosomal_uL10_bac_type"/>
</dbReference>
<evidence type="ECO:0000313" key="4">
    <source>
        <dbReference type="EMBL" id="KAK4321718.1"/>
    </source>
</evidence>
<reference evidence="4" key="1">
    <citation type="submission" date="2023-11" db="EMBL/GenBank/DDBJ databases">
        <title>Genome assemblies of two species of porcelain crab, Petrolisthes cinctipes and Petrolisthes manimaculis (Anomura: Porcellanidae).</title>
        <authorList>
            <person name="Angst P."/>
        </authorList>
    </citation>
    <scope>NUCLEOTIDE SEQUENCE</scope>
    <source>
        <strain evidence="4">PB745_02</strain>
        <tissue evidence="4">Gill</tissue>
    </source>
</reference>
<protein>
    <recommendedName>
        <fullName evidence="2">Large ribosomal subunit protein uL10m</fullName>
    </recommendedName>
    <alternativeName>
        <fullName evidence="3">39S ribosomal protein L10, mitochondrial</fullName>
    </alternativeName>
</protein>
<comment type="caution">
    <text evidence="4">The sequence shown here is derived from an EMBL/GenBank/DDBJ whole genome shotgun (WGS) entry which is preliminary data.</text>
</comment>
<dbReference type="InterPro" id="IPR043141">
    <property type="entry name" value="Ribosomal_uL10-like_sf"/>
</dbReference>
<comment type="similarity">
    <text evidence="1">Belongs to the universal ribosomal protein uL10 family.</text>
</comment>
<evidence type="ECO:0000256" key="3">
    <source>
        <dbReference type="ARBA" id="ARBA00035716"/>
    </source>
</evidence>
<dbReference type="Proteomes" id="UP001292094">
    <property type="component" value="Unassembled WGS sequence"/>
</dbReference>